<keyword evidence="1" id="KW-0472">Membrane</keyword>
<comment type="caution">
    <text evidence="2">The sequence shown here is derived from an EMBL/GenBank/DDBJ whole genome shotgun (WGS) entry which is preliminary data.</text>
</comment>
<feature type="transmembrane region" description="Helical" evidence="1">
    <location>
        <begin position="277"/>
        <end position="296"/>
    </location>
</feature>
<dbReference type="OrthoDB" id="10403547at2759"/>
<name>A0A9P6GE83_9PLEO</name>
<protein>
    <recommendedName>
        <fullName evidence="4">RING-type domain-containing protein</fullName>
    </recommendedName>
</protein>
<feature type="transmembrane region" description="Helical" evidence="1">
    <location>
        <begin position="155"/>
        <end position="181"/>
    </location>
</feature>
<evidence type="ECO:0000313" key="2">
    <source>
        <dbReference type="EMBL" id="KAF9732710.1"/>
    </source>
</evidence>
<dbReference type="SUPFAM" id="SSF57850">
    <property type="entry name" value="RING/U-box"/>
    <property type="match status" value="1"/>
</dbReference>
<sequence>MNSTYNKMTRPYKLPRWTEPISADDRTCYVCLRKFGVADEEDDPACEALRPNCGHFIGSTCFLRLVQSGSPMVCFCQTPYPRAEPTFLRKLARLAMWRLFLAEVWVFEPIRSYFDGPFPARAALIEHFSRQLARGDELFDMEIADGVFIIGQFPVALLLTIVMPTCLLFQVIAVVLGALPLGTYGKAWIPNGFSGYQGANFSWLIDLVCSFLMALLAGRICQDVMMDEDDQDPPVGYVHLVWQLLISSMRRLIFPVFHIFFSRIHYLILQLSDYGLILLYCVNLLLAIHIGLYKVLSSRSFYKP</sequence>
<evidence type="ECO:0000313" key="3">
    <source>
        <dbReference type="Proteomes" id="UP000756921"/>
    </source>
</evidence>
<feature type="transmembrane region" description="Helical" evidence="1">
    <location>
        <begin position="252"/>
        <end position="271"/>
    </location>
</feature>
<gene>
    <name evidence="2" type="ORF">PMIN01_09568</name>
</gene>
<keyword evidence="1" id="KW-1133">Transmembrane helix</keyword>
<reference evidence="2" key="1">
    <citation type="journal article" date="2020" name="Mol. Plant Microbe Interact.">
        <title>Genome Sequence of the Biocontrol Agent Coniothyrium minitans strain Conio (IMI 134523).</title>
        <authorList>
            <person name="Patel D."/>
            <person name="Shittu T.A."/>
            <person name="Baroncelli R."/>
            <person name="Muthumeenakshi S."/>
            <person name="Osborne T.H."/>
            <person name="Janganan T.K."/>
            <person name="Sreenivasaprasad S."/>
        </authorList>
    </citation>
    <scope>NUCLEOTIDE SEQUENCE</scope>
    <source>
        <strain evidence="2">Conio</strain>
    </source>
</reference>
<dbReference type="Proteomes" id="UP000756921">
    <property type="component" value="Unassembled WGS sequence"/>
</dbReference>
<dbReference type="AlphaFoldDB" id="A0A9P6GE83"/>
<proteinExistence type="predicted"/>
<feature type="transmembrane region" description="Helical" evidence="1">
    <location>
        <begin position="201"/>
        <end position="218"/>
    </location>
</feature>
<accession>A0A9P6GE83</accession>
<dbReference type="EMBL" id="WJXW01000010">
    <property type="protein sequence ID" value="KAF9732710.1"/>
    <property type="molecule type" value="Genomic_DNA"/>
</dbReference>
<keyword evidence="3" id="KW-1185">Reference proteome</keyword>
<keyword evidence="1" id="KW-0812">Transmembrane</keyword>
<evidence type="ECO:0008006" key="4">
    <source>
        <dbReference type="Google" id="ProtNLM"/>
    </source>
</evidence>
<evidence type="ECO:0000256" key="1">
    <source>
        <dbReference type="SAM" id="Phobius"/>
    </source>
</evidence>
<organism evidence="2 3">
    <name type="scientific">Paraphaeosphaeria minitans</name>
    <dbReference type="NCBI Taxonomy" id="565426"/>
    <lineage>
        <taxon>Eukaryota</taxon>
        <taxon>Fungi</taxon>
        <taxon>Dikarya</taxon>
        <taxon>Ascomycota</taxon>
        <taxon>Pezizomycotina</taxon>
        <taxon>Dothideomycetes</taxon>
        <taxon>Pleosporomycetidae</taxon>
        <taxon>Pleosporales</taxon>
        <taxon>Massarineae</taxon>
        <taxon>Didymosphaeriaceae</taxon>
        <taxon>Paraphaeosphaeria</taxon>
    </lineage>
</organism>